<name>A0AAE3KST7_9BACT</name>
<dbReference type="Proteomes" id="UP001204144">
    <property type="component" value="Unassembled WGS sequence"/>
</dbReference>
<dbReference type="EMBL" id="RJUF01000028">
    <property type="protein sequence ID" value="MCP9763433.1"/>
    <property type="molecule type" value="Genomic_DNA"/>
</dbReference>
<keyword evidence="2" id="KW-1185">Reference proteome</keyword>
<evidence type="ECO:0000313" key="1">
    <source>
        <dbReference type="EMBL" id="MCP9763433.1"/>
    </source>
</evidence>
<accession>A0AAE3KST7</accession>
<organism evidence="1 2">
    <name type="scientific">Lacihabitans soyangensis</name>
    <dbReference type="NCBI Taxonomy" id="869394"/>
    <lineage>
        <taxon>Bacteria</taxon>
        <taxon>Pseudomonadati</taxon>
        <taxon>Bacteroidota</taxon>
        <taxon>Cytophagia</taxon>
        <taxon>Cytophagales</taxon>
        <taxon>Leadbetterellaceae</taxon>
        <taxon>Lacihabitans</taxon>
    </lineage>
</organism>
<dbReference type="RefSeq" id="WP_255037216.1">
    <property type="nucleotide sequence ID" value="NZ_RJUF01000028.1"/>
</dbReference>
<protein>
    <submittedName>
        <fullName evidence="1">Uncharacterized protein</fullName>
    </submittedName>
</protein>
<evidence type="ECO:0000313" key="2">
    <source>
        <dbReference type="Proteomes" id="UP001204144"/>
    </source>
</evidence>
<comment type="caution">
    <text evidence="1">The sequence shown here is derived from an EMBL/GenBank/DDBJ whole genome shotgun (WGS) entry which is preliminary data.</text>
</comment>
<gene>
    <name evidence="1" type="ORF">EGI31_10740</name>
</gene>
<proteinExistence type="predicted"/>
<reference evidence="1 2" key="1">
    <citation type="submission" date="2018-11" db="EMBL/GenBank/DDBJ databases">
        <title>Novel bacteria species description.</title>
        <authorList>
            <person name="Han J.-H."/>
        </authorList>
    </citation>
    <scope>NUCLEOTIDE SEQUENCE [LARGE SCALE GENOMIC DNA]</scope>
    <source>
        <strain evidence="1 2">KCTC23259</strain>
    </source>
</reference>
<dbReference type="AlphaFoldDB" id="A0AAE3KST7"/>
<sequence>MQLSLIDEVPEFTKSYFVDVFAEALYDTKTEKMKLKTINGQQVPEDLKVAISSKFIANYPEGTIYKVDTKLVNIKGKRPYFIAKRAKYVQRAIEFFDYNLKVQYGFDYCRRK</sequence>